<keyword evidence="2" id="KW-0472">Membrane</keyword>
<name>W7TMX8_9STRA</name>
<dbReference type="OrthoDB" id="10423963at2759"/>
<gene>
    <name evidence="3" type="ORF">Naga_101100g1</name>
</gene>
<comment type="caution">
    <text evidence="3">The sequence shown here is derived from an EMBL/GenBank/DDBJ whole genome shotgun (WGS) entry which is preliminary data.</text>
</comment>
<evidence type="ECO:0000313" key="4">
    <source>
        <dbReference type="Proteomes" id="UP000019335"/>
    </source>
</evidence>
<dbReference type="AlphaFoldDB" id="W7TMX8"/>
<organism evidence="3 4">
    <name type="scientific">Nannochloropsis gaditana</name>
    <dbReference type="NCBI Taxonomy" id="72520"/>
    <lineage>
        <taxon>Eukaryota</taxon>
        <taxon>Sar</taxon>
        <taxon>Stramenopiles</taxon>
        <taxon>Ochrophyta</taxon>
        <taxon>Eustigmatophyceae</taxon>
        <taxon>Eustigmatales</taxon>
        <taxon>Monodopsidaceae</taxon>
        <taxon>Nannochloropsis</taxon>
    </lineage>
</organism>
<keyword evidence="2" id="KW-0812">Transmembrane</keyword>
<feature type="region of interest" description="Disordered" evidence="1">
    <location>
        <begin position="39"/>
        <end position="84"/>
    </location>
</feature>
<protein>
    <submittedName>
        <fullName evidence="3">Uncharacterized protein</fullName>
    </submittedName>
</protein>
<evidence type="ECO:0000256" key="2">
    <source>
        <dbReference type="SAM" id="Phobius"/>
    </source>
</evidence>
<sequence length="327" mass="36271">MRSTRVKCRPAWLVWSVMGFILLVVVLLPPYSQAAFGLTSRRPPPLAPPPLPSAPPTSMGVPLARNDPSSQKWDAENDDASPPQPSLLEEILRRLRGDFSHPLTESTRLVVHYDCRDYRSGLRGLGLRHVWRDVGLSLLSDEDTATDAALPMSLGPALGEQGWRTWCFPWEIRGGVSVKRIQGVSVPQFWRMRRVRGAGVHGRKRACRTPLCLSSRPSLSACALSAPRPLGFSWAFVVYVWTRSQRPMFPLTLPLRPSLPPCLPPSLPPPPAGPSTMGQSPLDIAPHLHFPGRRFRRGFAAHALRSLPRHTPAPALSRRRQPLELPA</sequence>
<reference evidence="3 4" key="1">
    <citation type="journal article" date="2014" name="Mol. Plant">
        <title>Chromosome Scale Genome Assembly and Transcriptome Profiling of Nannochloropsis gaditana in Nitrogen Depletion.</title>
        <authorList>
            <person name="Corteggiani Carpinelli E."/>
            <person name="Telatin A."/>
            <person name="Vitulo N."/>
            <person name="Forcato C."/>
            <person name="D'Angelo M."/>
            <person name="Schiavon R."/>
            <person name="Vezzi A."/>
            <person name="Giacometti G.M."/>
            <person name="Morosinotto T."/>
            <person name="Valle G."/>
        </authorList>
    </citation>
    <scope>NUCLEOTIDE SEQUENCE [LARGE SCALE GENOMIC DNA]</scope>
    <source>
        <strain evidence="3 4">B-31</strain>
    </source>
</reference>
<evidence type="ECO:0000256" key="1">
    <source>
        <dbReference type="SAM" id="MobiDB-lite"/>
    </source>
</evidence>
<dbReference type="EMBL" id="AZIL01001076">
    <property type="protein sequence ID" value="EWM24873.1"/>
    <property type="molecule type" value="Genomic_DNA"/>
</dbReference>
<feature type="transmembrane region" description="Helical" evidence="2">
    <location>
        <begin position="12"/>
        <end position="31"/>
    </location>
</feature>
<evidence type="ECO:0000313" key="3">
    <source>
        <dbReference type="EMBL" id="EWM24873.1"/>
    </source>
</evidence>
<dbReference type="Proteomes" id="UP000019335">
    <property type="component" value="Chromosome 12"/>
</dbReference>
<accession>W7TMX8</accession>
<keyword evidence="4" id="KW-1185">Reference proteome</keyword>
<keyword evidence="2" id="KW-1133">Transmembrane helix</keyword>
<feature type="compositionally biased region" description="Pro residues" evidence="1">
    <location>
        <begin position="42"/>
        <end position="55"/>
    </location>
</feature>
<proteinExistence type="predicted"/>